<dbReference type="InterPro" id="IPR002999">
    <property type="entry name" value="Tudor"/>
</dbReference>
<comment type="caution">
    <text evidence="6">The sequence shown here is derived from an EMBL/GenBank/DDBJ whole genome shotgun (WGS) entry which is preliminary data.</text>
</comment>
<dbReference type="PANTHER" id="PTHR15856">
    <property type="entry name" value="PHD FINGER PROTEIN 20-RELATED"/>
    <property type="match status" value="1"/>
</dbReference>
<dbReference type="EMBL" id="CAUEEQ010059618">
    <property type="protein sequence ID" value="CAJ0964260.1"/>
    <property type="molecule type" value="Genomic_DNA"/>
</dbReference>
<evidence type="ECO:0000256" key="4">
    <source>
        <dbReference type="SAM" id="MobiDB-lite"/>
    </source>
</evidence>
<accession>A0ABN9MDI5</accession>
<evidence type="ECO:0000313" key="6">
    <source>
        <dbReference type="EMBL" id="CAJ0964260.1"/>
    </source>
</evidence>
<dbReference type="Proteomes" id="UP001176940">
    <property type="component" value="Unassembled WGS sequence"/>
</dbReference>
<keyword evidence="2" id="KW-0677">Repeat</keyword>
<feature type="region of interest" description="Disordered" evidence="4">
    <location>
        <begin position="114"/>
        <end position="143"/>
    </location>
</feature>
<dbReference type="Pfam" id="PF18115">
    <property type="entry name" value="Tudor_3"/>
    <property type="match status" value="1"/>
</dbReference>
<dbReference type="PANTHER" id="PTHR15856:SF27">
    <property type="entry name" value="PHD FINGER PROTEIN 20"/>
    <property type="match status" value="1"/>
</dbReference>
<dbReference type="SUPFAM" id="SSF63748">
    <property type="entry name" value="Tudor/PWWP/MBT"/>
    <property type="match status" value="2"/>
</dbReference>
<dbReference type="SMART" id="SM00333">
    <property type="entry name" value="TUDOR"/>
    <property type="match status" value="1"/>
</dbReference>
<feature type="domain" description="Tudor" evidence="5">
    <location>
        <begin position="218"/>
        <end position="274"/>
    </location>
</feature>
<organism evidence="6 7">
    <name type="scientific">Ranitomeya imitator</name>
    <name type="common">mimic poison frog</name>
    <dbReference type="NCBI Taxonomy" id="111125"/>
    <lineage>
        <taxon>Eukaryota</taxon>
        <taxon>Metazoa</taxon>
        <taxon>Chordata</taxon>
        <taxon>Craniata</taxon>
        <taxon>Vertebrata</taxon>
        <taxon>Euteleostomi</taxon>
        <taxon>Amphibia</taxon>
        <taxon>Batrachia</taxon>
        <taxon>Anura</taxon>
        <taxon>Neobatrachia</taxon>
        <taxon>Hyloidea</taxon>
        <taxon>Dendrobatidae</taxon>
        <taxon>Dendrobatinae</taxon>
        <taxon>Ranitomeya</taxon>
    </lineage>
</organism>
<keyword evidence="7" id="KW-1185">Reference proteome</keyword>
<feature type="region of interest" description="Disordered" evidence="4">
    <location>
        <begin position="272"/>
        <end position="404"/>
    </location>
</feature>
<gene>
    <name evidence="6" type="ORF">RIMI_LOCUS19019051</name>
</gene>
<feature type="compositionally biased region" description="Basic and acidic residues" evidence="4">
    <location>
        <begin position="293"/>
        <end position="385"/>
    </location>
</feature>
<keyword evidence="3" id="KW-0539">Nucleus</keyword>
<name>A0ABN9MDI5_9NEOB</name>
<comment type="subcellular location">
    <subcellularLocation>
        <location evidence="1">Nucleus</location>
    </subcellularLocation>
</comment>
<reference evidence="6" key="1">
    <citation type="submission" date="2023-07" db="EMBL/GenBank/DDBJ databases">
        <authorList>
            <person name="Stuckert A."/>
        </authorList>
    </citation>
    <scope>NUCLEOTIDE SEQUENCE</scope>
</reference>
<dbReference type="InterPro" id="IPR043449">
    <property type="entry name" value="PHF20-like"/>
</dbReference>
<dbReference type="InterPro" id="IPR041297">
    <property type="entry name" value="Crb2_Tudor"/>
</dbReference>
<sequence length="419" mass="47801">MAFERRLLRDKGFSPNLVSTLLQSRKPYYTAFYGRTKSQHAAFVTVLRKKYANESLWKREKYGLHTDKQCDLREIRSAVREKSRCVFKKMAPESADCAGADSGSRNRRLRSPRFLETGAEEPGDGAARSAGSGKADDAMAILGPPRLQGPDAAALPAGLSRYAAHIEEIDYEEGKVLIHFKRWNHRYDEWFCWDSPYLRPLEKIQLRREGLVEDEPTTVFRVNEQVLACWSDCRFYPAKITSVNKDGTYTVKFFDGVIQTVKNIHVKAFSKDQANAARSKHRERPTESTSPSDKQRGKFREQRKSSENTTTIEKEKTQTPDKKAGQAHKDKKPVPCEKGKAPAVKNEKEDKENISENERDSSAETRMEERSGQNDSLKVPHENGDRRRKRDRSSSLTSGRLQGGAWLLWEMEAGVRLEL</sequence>
<dbReference type="CDD" id="cd20453">
    <property type="entry name" value="Tudor_PHF20"/>
    <property type="match status" value="1"/>
</dbReference>
<dbReference type="Gene3D" id="2.30.30.140">
    <property type="match status" value="2"/>
</dbReference>
<evidence type="ECO:0000313" key="7">
    <source>
        <dbReference type="Proteomes" id="UP001176940"/>
    </source>
</evidence>
<evidence type="ECO:0000256" key="2">
    <source>
        <dbReference type="ARBA" id="ARBA00022737"/>
    </source>
</evidence>
<protein>
    <recommendedName>
        <fullName evidence="5">Tudor domain-containing protein</fullName>
    </recommendedName>
</protein>
<dbReference type="CDD" id="cd20104">
    <property type="entry name" value="MBT_PHF20L1-like"/>
    <property type="match status" value="1"/>
</dbReference>
<evidence type="ECO:0000256" key="1">
    <source>
        <dbReference type="ARBA" id="ARBA00004123"/>
    </source>
</evidence>
<evidence type="ECO:0000259" key="5">
    <source>
        <dbReference type="SMART" id="SM00333"/>
    </source>
</evidence>
<evidence type="ECO:0000256" key="3">
    <source>
        <dbReference type="ARBA" id="ARBA00023242"/>
    </source>
</evidence>
<proteinExistence type="predicted"/>